<organism evidence="2 3">
    <name type="scientific">Sulfobacillus harzensis</name>
    <dbReference type="NCBI Taxonomy" id="2729629"/>
    <lineage>
        <taxon>Bacteria</taxon>
        <taxon>Bacillati</taxon>
        <taxon>Bacillota</taxon>
        <taxon>Clostridia</taxon>
        <taxon>Eubacteriales</taxon>
        <taxon>Clostridiales Family XVII. Incertae Sedis</taxon>
        <taxon>Sulfobacillus</taxon>
    </lineage>
</organism>
<dbReference type="PANTHER" id="PTHR42852">
    <property type="entry name" value="THIOL:DISULFIDE INTERCHANGE PROTEIN DSBE"/>
    <property type="match status" value="1"/>
</dbReference>
<comment type="caution">
    <text evidence="2">The sequence shown here is derived from an EMBL/GenBank/DDBJ whole genome shotgun (WGS) entry which is preliminary data.</text>
</comment>
<evidence type="ECO:0000313" key="3">
    <source>
        <dbReference type="Proteomes" id="UP000533476"/>
    </source>
</evidence>
<reference evidence="2 3" key="1">
    <citation type="submission" date="2020-04" db="EMBL/GenBank/DDBJ databases">
        <authorList>
            <person name="Zhang R."/>
            <person name="Schippers A."/>
        </authorList>
    </citation>
    <scope>NUCLEOTIDE SEQUENCE [LARGE SCALE GENOMIC DNA]</scope>
    <source>
        <strain evidence="2 3">DSM 109850</strain>
    </source>
</reference>
<dbReference type="PANTHER" id="PTHR42852:SF13">
    <property type="entry name" value="PROTEIN DIPZ"/>
    <property type="match status" value="1"/>
</dbReference>
<dbReference type="SUPFAM" id="SSF52833">
    <property type="entry name" value="Thioredoxin-like"/>
    <property type="match status" value="1"/>
</dbReference>
<dbReference type="InterPro" id="IPR013766">
    <property type="entry name" value="Thioredoxin_domain"/>
</dbReference>
<dbReference type="CDD" id="cd02966">
    <property type="entry name" value="TlpA_like_family"/>
    <property type="match status" value="1"/>
</dbReference>
<dbReference type="InterPro" id="IPR050553">
    <property type="entry name" value="Thioredoxin_ResA/DsbE_sf"/>
</dbReference>
<dbReference type="PROSITE" id="PS51352">
    <property type="entry name" value="THIOREDOXIN_2"/>
    <property type="match status" value="1"/>
</dbReference>
<dbReference type="AlphaFoldDB" id="A0A7Y0Q438"/>
<dbReference type="InterPro" id="IPR000866">
    <property type="entry name" value="AhpC/TSA"/>
</dbReference>
<dbReference type="EMBL" id="JABBVZ010000078">
    <property type="protein sequence ID" value="NMP24005.1"/>
    <property type="molecule type" value="Genomic_DNA"/>
</dbReference>
<gene>
    <name evidence="2" type="ORF">HIJ39_16860</name>
</gene>
<accession>A0A7Y0Q438</accession>
<evidence type="ECO:0000259" key="1">
    <source>
        <dbReference type="PROSITE" id="PS51352"/>
    </source>
</evidence>
<dbReference type="Proteomes" id="UP000533476">
    <property type="component" value="Unassembled WGS sequence"/>
</dbReference>
<evidence type="ECO:0000313" key="2">
    <source>
        <dbReference type="EMBL" id="NMP24005.1"/>
    </source>
</evidence>
<feature type="domain" description="Thioredoxin" evidence="1">
    <location>
        <begin position="44"/>
        <end position="182"/>
    </location>
</feature>
<proteinExistence type="predicted"/>
<protein>
    <submittedName>
        <fullName evidence="2">Redoxin domain-containing protein</fullName>
    </submittedName>
</protein>
<dbReference type="GO" id="GO:0016209">
    <property type="term" value="F:antioxidant activity"/>
    <property type="evidence" value="ECO:0007669"/>
    <property type="project" value="InterPro"/>
</dbReference>
<dbReference type="Gene3D" id="3.40.30.10">
    <property type="entry name" value="Glutaredoxin"/>
    <property type="match status" value="1"/>
</dbReference>
<sequence>MQARKVATGVVLAAAVAYSGFVIHQAVKPASPASSIGHTVAVGNLPGDEAPNFVLKTPTGKTISLASLRGHGVWLNFWATWCPNCKVELPIVEQEHKIYGNRVAIVGVDVQESAATVSHYAAAHGLTYSMALDVHGGVAAAYGVTGLPTSVFIGPHGHIRAVVTGAIENLNLANQYLERVASGPSPG</sequence>
<name>A0A7Y0Q438_9FIRM</name>
<dbReference type="Pfam" id="PF00578">
    <property type="entry name" value="AhpC-TSA"/>
    <property type="match status" value="1"/>
</dbReference>
<dbReference type="GO" id="GO:0016491">
    <property type="term" value="F:oxidoreductase activity"/>
    <property type="evidence" value="ECO:0007669"/>
    <property type="project" value="InterPro"/>
</dbReference>
<keyword evidence="3" id="KW-1185">Reference proteome</keyword>
<dbReference type="InterPro" id="IPR036249">
    <property type="entry name" value="Thioredoxin-like_sf"/>
</dbReference>
<dbReference type="RefSeq" id="WP_169101751.1">
    <property type="nucleotide sequence ID" value="NZ_JABBVZ010000078.1"/>
</dbReference>